<evidence type="ECO:0008006" key="4">
    <source>
        <dbReference type="Google" id="ProtNLM"/>
    </source>
</evidence>
<name>A0A0G0ND31_9BACT</name>
<dbReference type="STRING" id="1618550.UT39_C0016G0001"/>
<dbReference type="Proteomes" id="UP000034246">
    <property type="component" value="Unassembled WGS sequence"/>
</dbReference>
<comment type="caution">
    <text evidence="2">The sequence shown here is derived from an EMBL/GenBank/DDBJ whole genome shotgun (WGS) entry which is preliminary data.</text>
</comment>
<gene>
    <name evidence="2" type="ORF">UT39_C0016G0001</name>
</gene>
<dbReference type="Gene3D" id="3.30.420.40">
    <property type="match status" value="2"/>
</dbReference>
<dbReference type="Pfam" id="PF00480">
    <property type="entry name" value="ROK"/>
    <property type="match status" value="1"/>
</dbReference>
<evidence type="ECO:0000256" key="1">
    <source>
        <dbReference type="ARBA" id="ARBA00006479"/>
    </source>
</evidence>
<evidence type="ECO:0000313" key="3">
    <source>
        <dbReference type="Proteomes" id="UP000034246"/>
    </source>
</evidence>
<organism evidence="2 3">
    <name type="scientific">Candidatus Woesebacteria bacterium GW2011_GWA1_39_21</name>
    <dbReference type="NCBI Taxonomy" id="1618550"/>
    <lineage>
        <taxon>Bacteria</taxon>
        <taxon>Candidatus Woeseibacteriota</taxon>
    </lineage>
</organism>
<dbReference type="CDD" id="cd23763">
    <property type="entry name" value="ASKHA_ATPase_ROK"/>
    <property type="match status" value="1"/>
</dbReference>
<feature type="non-terminal residue" evidence="2">
    <location>
        <position position="1"/>
    </location>
</feature>
<dbReference type="InterPro" id="IPR000600">
    <property type="entry name" value="ROK"/>
</dbReference>
<dbReference type="PANTHER" id="PTHR18964:SF149">
    <property type="entry name" value="BIFUNCTIONAL UDP-N-ACETYLGLUCOSAMINE 2-EPIMERASE_N-ACETYLMANNOSAMINE KINASE"/>
    <property type="match status" value="1"/>
</dbReference>
<protein>
    <recommendedName>
        <fullName evidence="4">ROK family protein</fullName>
    </recommendedName>
</protein>
<reference evidence="2 3" key="1">
    <citation type="journal article" date="2015" name="Nature">
        <title>rRNA introns, odd ribosomes, and small enigmatic genomes across a large radiation of phyla.</title>
        <authorList>
            <person name="Brown C.T."/>
            <person name="Hug L.A."/>
            <person name="Thomas B.C."/>
            <person name="Sharon I."/>
            <person name="Castelle C.J."/>
            <person name="Singh A."/>
            <person name="Wilkins M.J."/>
            <person name="Williams K.H."/>
            <person name="Banfield J.F."/>
        </authorList>
    </citation>
    <scope>NUCLEOTIDE SEQUENCE [LARGE SCALE GENOMIC DNA]</scope>
</reference>
<dbReference type="AlphaFoldDB" id="A0A0G0ND31"/>
<dbReference type="EMBL" id="LBWP01000016">
    <property type="protein sequence ID" value="KKR10696.1"/>
    <property type="molecule type" value="Genomic_DNA"/>
</dbReference>
<sequence>MNLALDIGGTKTRIGLISDSYKLLDSFFLLTDKNYESGVKNIFNFIKNQDVRISKICLGIAGVMNQGKLYSSPNMKNWIGKPIETDFKKEFSAEVYIENDAALAGLGEAIYGAGKNHKIVSYITVSTGVGGSRIVNGMIDNKVYGFEPGKHRIFCKKSPSSFESLVSGKSIKKIYDQDAEKILDKKVWGEIMKNVALGVTNSIYFWSPEIVVLGGGVALSESFDIQLLREEVEKRVIKTYPKVPVITKAALGDFSGIWGGIAYLRSAV</sequence>
<accession>A0A0G0ND31</accession>
<comment type="similarity">
    <text evidence="1">Belongs to the ROK (NagC/XylR) family.</text>
</comment>
<dbReference type="SUPFAM" id="SSF53067">
    <property type="entry name" value="Actin-like ATPase domain"/>
    <property type="match status" value="1"/>
</dbReference>
<evidence type="ECO:0000313" key="2">
    <source>
        <dbReference type="EMBL" id="KKR10696.1"/>
    </source>
</evidence>
<dbReference type="PANTHER" id="PTHR18964">
    <property type="entry name" value="ROK (REPRESSOR, ORF, KINASE) FAMILY"/>
    <property type="match status" value="1"/>
</dbReference>
<dbReference type="InterPro" id="IPR043129">
    <property type="entry name" value="ATPase_NBD"/>
</dbReference>
<proteinExistence type="inferred from homology"/>